<gene>
    <name evidence="1" type="ORF">GCM10009863_36420</name>
</gene>
<proteinExistence type="predicted"/>
<evidence type="ECO:0000313" key="1">
    <source>
        <dbReference type="EMBL" id="GAA2619206.1"/>
    </source>
</evidence>
<organism evidence="1 2">
    <name type="scientific">Streptomyces axinellae</name>
    <dbReference type="NCBI Taxonomy" id="552788"/>
    <lineage>
        <taxon>Bacteria</taxon>
        <taxon>Bacillati</taxon>
        <taxon>Actinomycetota</taxon>
        <taxon>Actinomycetes</taxon>
        <taxon>Kitasatosporales</taxon>
        <taxon>Streptomycetaceae</taxon>
        <taxon>Streptomyces</taxon>
    </lineage>
</organism>
<evidence type="ECO:0000313" key="2">
    <source>
        <dbReference type="Proteomes" id="UP001501447"/>
    </source>
</evidence>
<sequence length="143" mass="15521">MGTHPERVGYRDETNVLGQIAHISYRALMDGSEMHSTKQLDEPVFGATISYRIESCEDRVASLELGSDAKFVRAVDAKPTSLHACREAPGPVITDFSIQNLLGKKFCFPTTDGAFYFAVEAHGEPNSHGAPAIAFTGAEYTNP</sequence>
<name>A0ABN3Q7J9_9ACTN</name>
<reference evidence="1 2" key="1">
    <citation type="journal article" date="2019" name="Int. J. Syst. Evol. Microbiol.">
        <title>The Global Catalogue of Microorganisms (GCM) 10K type strain sequencing project: providing services to taxonomists for standard genome sequencing and annotation.</title>
        <authorList>
            <consortium name="The Broad Institute Genomics Platform"/>
            <consortium name="The Broad Institute Genome Sequencing Center for Infectious Disease"/>
            <person name="Wu L."/>
            <person name="Ma J."/>
        </authorList>
    </citation>
    <scope>NUCLEOTIDE SEQUENCE [LARGE SCALE GENOMIC DNA]</scope>
    <source>
        <strain evidence="1 2">JCM 16373</strain>
    </source>
</reference>
<dbReference type="EMBL" id="BAAARJ010000011">
    <property type="protein sequence ID" value="GAA2619206.1"/>
    <property type="molecule type" value="Genomic_DNA"/>
</dbReference>
<comment type="caution">
    <text evidence="1">The sequence shown here is derived from an EMBL/GenBank/DDBJ whole genome shotgun (WGS) entry which is preliminary data.</text>
</comment>
<protein>
    <submittedName>
        <fullName evidence="1">Uncharacterized protein</fullName>
    </submittedName>
</protein>
<dbReference type="RefSeq" id="WP_344567225.1">
    <property type="nucleotide sequence ID" value="NZ_BAAARJ010000011.1"/>
</dbReference>
<keyword evidence="2" id="KW-1185">Reference proteome</keyword>
<accession>A0ABN3Q7J9</accession>
<dbReference type="Proteomes" id="UP001501447">
    <property type="component" value="Unassembled WGS sequence"/>
</dbReference>